<feature type="chain" id="PRO_5045406548" evidence="2">
    <location>
        <begin position="35"/>
        <end position="330"/>
    </location>
</feature>
<organism evidence="3 4">
    <name type="scientific">Luteolibacter arcticus</name>
    <dbReference type="NCBI Taxonomy" id="1581411"/>
    <lineage>
        <taxon>Bacteria</taxon>
        <taxon>Pseudomonadati</taxon>
        <taxon>Verrucomicrobiota</taxon>
        <taxon>Verrucomicrobiia</taxon>
        <taxon>Verrucomicrobiales</taxon>
        <taxon>Verrucomicrobiaceae</taxon>
        <taxon>Luteolibacter</taxon>
    </lineage>
</organism>
<feature type="region of interest" description="Disordered" evidence="1">
    <location>
        <begin position="93"/>
        <end position="149"/>
    </location>
</feature>
<proteinExistence type="predicted"/>
<dbReference type="EMBL" id="JAPDDT010000009">
    <property type="protein sequence ID" value="MCW1924681.1"/>
    <property type="molecule type" value="Genomic_DNA"/>
</dbReference>
<comment type="caution">
    <text evidence="3">The sequence shown here is derived from an EMBL/GenBank/DDBJ whole genome shotgun (WGS) entry which is preliminary data.</text>
</comment>
<evidence type="ECO:0000256" key="2">
    <source>
        <dbReference type="SAM" id="SignalP"/>
    </source>
</evidence>
<evidence type="ECO:0000313" key="3">
    <source>
        <dbReference type="EMBL" id="MCW1924681.1"/>
    </source>
</evidence>
<gene>
    <name evidence="3" type="ORF">OKA05_19100</name>
</gene>
<evidence type="ECO:0000313" key="4">
    <source>
        <dbReference type="Proteomes" id="UP001320876"/>
    </source>
</evidence>
<accession>A0ABT3GMH1</accession>
<feature type="compositionally biased region" description="Polar residues" evidence="1">
    <location>
        <begin position="133"/>
        <end position="142"/>
    </location>
</feature>
<dbReference type="RefSeq" id="WP_264488790.1">
    <property type="nucleotide sequence ID" value="NZ_JAPDDT010000009.1"/>
</dbReference>
<name>A0ABT3GMH1_9BACT</name>
<dbReference type="PROSITE" id="PS51257">
    <property type="entry name" value="PROKAR_LIPOPROTEIN"/>
    <property type="match status" value="1"/>
</dbReference>
<protein>
    <submittedName>
        <fullName evidence="3">Uncharacterized protein</fullName>
    </submittedName>
</protein>
<keyword evidence="4" id="KW-1185">Reference proteome</keyword>
<feature type="signal peptide" evidence="2">
    <location>
        <begin position="1"/>
        <end position="34"/>
    </location>
</feature>
<keyword evidence="2" id="KW-0732">Signal</keyword>
<reference evidence="3 4" key="1">
    <citation type="submission" date="2022-10" db="EMBL/GenBank/DDBJ databases">
        <title>Luteolibacter arcticus strain CCTCC AB 2014275, whole genome shotgun sequencing project.</title>
        <authorList>
            <person name="Zhao G."/>
            <person name="Shen L."/>
        </authorList>
    </citation>
    <scope>NUCLEOTIDE SEQUENCE [LARGE SCALE GENOMIC DNA]</scope>
    <source>
        <strain evidence="3 4">CCTCC AB 2014275</strain>
    </source>
</reference>
<evidence type="ECO:0000256" key="1">
    <source>
        <dbReference type="SAM" id="MobiDB-lite"/>
    </source>
</evidence>
<dbReference type="Proteomes" id="UP001320876">
    <property type="component" value="Unassembled WGS sequence"/>
</dbReference>
<sequence length="330" mass="35721">MKWNVNSMASRKRGGGLFLAATATALWLSGCASQAPSGPPGRTNEDFIGGTPAATIPGIPADPSTDVTNIVTAGNRSGLGEVDRNSIDAILNNTDRSKPAASADSKPRQSKPRQRAAEERPGLATGFGESVKSPWNRQAFTRETSKPDGTGVVFYNNREGIEAMTGSKWKMSSLETVAGEKLEWGLKGGFGYLPTYKTWTSDERRFVVGKHDSNYSIVLKNRCKSRLEIVLSVDGLDVIDGKPASFSKRGYVIAPDETLEVKGWRTNPETVARFKFSTVAGSYANLAHGDHRNVGVIGLAVFTEKGVDPWTWMPREVNNRLEADPFAKAP</sequence>